<gene>
    <name evidence="1" type="ORF">HLH32_18625</name>
</gene>
<dbReference type="RefSeq" id="WP_170143289.1">
    <property type="nucleotide sequence ID" value="NZ_BJMI01000061.1"/>
</dbReference>
<organism evidence="1 2">
    <name type="scientific">Gluconacetobacter liquefaciens</name>
    <name type="common">Acetobacter liquefaciens</name>
    <dbReference type="NCBI Taxonomy" id="89584"/>
    <lineage>
        <taxon>Bacteria</taxon>
        <taxon>Pseudomonadati</taxon>
        <taxon>Pseudomonadota</taxon>
        <taxon>Alphaproteobacteria</taxon>
        <taxon>Acetobacterales</taxon>
        <taxon>Acetobacteraceae</taxon>
        <taxon>Gluconacetobacter</taxon>
    </lineage>
</organism>
<dbReference type="AlphaFoldDB" id="A0A7W4PC78"/>
<sequence>MAERLFKAKIFLKNGIVQEVVVTASNMFNAKELIKMQYGNPRFFSDPQEVRR</sequence>
<evidence type="ECO:0000313" key="1">
    <source>
        <dbReference type="EMBL" id="MBB2188340.1"/>
    </source>
</evidence>
<name>A0A7W4PC78_GLULI</name>
<dbReference type="Proteomes" id="UP000562982">
    <property type="component" value="Unassembled WGS sequence"/>
</dbReference>
<comment type="caution">
    <text evidence="1">The sequence shown here is derived from an EMBL/GenBank/DDBJ whole genome shotgun (WGS) entry which is preliminary data.</text>
</comment>
<reference evidence="1 2" key="1">
    <citation type="submission" date="2020-04" db="EMBL/GenBank/DDBJ databases">
        <title>Description of novel Gluconacetobacter.</title>
        <authorList>
            <person name="Sombolestani A."/>
        </authorList>
    </citation>
    <scope>NUCLEOTIDE SEQUENCE [LARGE SCALE GENOMIC DNA]</scope>
    <source>
        <strain evidence="1 2">LMG 1382</strain>
    </source>
</reference>
<proteinExistence type="predicted"/>
<protein>
    <submittedName>
        <fullName evidence="1">Uncharacterized protein</fullName>
    </submittedName>
</protein>
<accession>A0A7W4PC78</accession>
<evidence type="ECO:0000313" key="2">
    <source>
        <dbReference type="Proteomes" id="UP000562982"/>
    </source>
</evidence>
<dbReference type="EMBL" id="JABEQI010000023">
    <property type="protein sequence ID" value="MBB2188340.1"/>
    <property type="molecule type" value="Genomic_DNA"/>
</dbReference>